<proteinExistence type="predicted"/>
<evidence type="ECO:0000313" key="1">
    <source>
        <dbReference type="EMBL" id="MDC8756466.1"/>
    </source>
</evidence>
<dbReference type="EMBL" id="JAQQXR010000001">
    <property type="protein sequence ID" value="MDC8756466.1"/>
    <property type="molecule type" value="Genomic_DNA"/>
</dbReference>
<dbReference type="Proteomes" id="UP001221208">
    <property type="component" value="Unassembled WGS sequence"/>
</dbReference>
<name>A0ABT5JUP6_9BURK</name>
<keyword evidence="2" id="KW-1185">Reference proteome</keyword>
<gene>
    <name evidence="1" type="ORF">OIK44_02555</name>
</gene>
<accession>A0ABT5JUP6</accession>
<reference evidence="1 2" key="1">
    <citation type="submission" date="2022-10" db="EMBL/GenBank/DDBJ databases">
        <title>Janthinobacterium sp. hw3 Genome sequencing.</title>
        <authorList>
            <person name="Park S."/>
        </authorList>
    </citation>
    <scope>NUCLEOTIDE SEQUENCE [LARGE SCALE GENOMIC DNA]</scope>
    <source>
        <strain evidence="2">hw3</strain>
    </source>
</reference>
<organism evidence="1 2">
    <name type="scientific">Janthinobacterium fluminis</name>
    <dbReference type="NCBI Taxonomy" id="2987524"/>
    <lineage>
        <taxon>Bacteria</taxon>
        <taxon>Pseudomonadati</taxon>
        <taxon>Pseudomonadota</taxon>
        <taxon>Betaproteobacteria</taxon>
        <taxon>Burkholderiales</taxon>
        <taxon>Oxalobacteraceae</taxon>
        <taxon>Janthinobacterium</taxon>
    </lineage>
</organism>
<protein>
    <recommendedName>
        <fullName evidence="3">Transposase</fullName>
    </recommendedName>
</protein>
<evidence type="ECO:0008006" key="3">
    <source>
        <dbReference type="Google" id="ProtNLM"/>
    </source>
</evidence>
<evidence type="ECO:0000313" key="2">
    <source>
        <dbReference type="Proteomes" id="UP001221208"/>
    </source>
</evidence>
<dbReference type="RefSeq" id="WP_273669099.1">
    <property type="nucleotide sequence ID" value="NZ_JAQQXR010000001.1"/>
</dbReference>
<comment type="caution">
    <text evidence="1">The sequence shown here is derived from an EMBL/GenBank/DDBJ whole genome shotgun (WGS) entry which is preliminary data.</text>
</comment>
<sequence length="70" mass="8147">MFLEIRLNVASIKAKNIAAEKAIWVKSRLLPQKWLDRNGSKTEKITVANNAMKYFLFMKYGSIKMNITRL</sequence>